<keyword evidence="3 8" id="KW-0732">Signal</keyword>
<keyword evidence="10" id="KW-1185">Reference proteome</keyword>
<evidence type="ECO:0000313" key="9">
    <source>
        <dbReference type="EMBL" id="CDY12186.1"/>
    </source>
</evidence>
<keyword evidence="2" id="KW-0812">Transmembrane</keyword>
<evidence type="ECO:0000256" key="3">
    <source>
        <dbReference type="ARBA" id="ARBA00022729"/>
    </source>
</evidence>
<organism evidence="9 10">
    <name type="scientific">Brassica napus</name>
    <name type="common">Rape</name>
    <dbReference type="NCBI Taxonomy" id="3708"/>
    <lineage>
        <taxon>Eukaryota</taxon>
        <taxon>Viridiplantae</taxon>
        <taxon>Streptophyta</taxon>
        <taxon>Embryophyta</taxon>
        <taxon>Tracheophyta</taxon>
        <taxon>Spermatophyta</taxon>
        <taxon>Magnoliopsida</taxon>
        <taxon>eudicotyledons</taxon>
        <taxon>Gunneridae</taxon>
        <taxon>Pentapetalae</taxon>
        <taxon>rosids</taxon>
        <taxon>malvids</taxon>
        <taxon>Brassicales</taxon>
        <taxon>Brassicaceae</taxon>
        <taxon>Brassiceae</taxon>
        <taxon>Brassica</taxon>
    </lineage>
</organism>
<dbReference type="AlphaFoldDB" id="A0A078FG24"/>
<dbReference type="InterPro" id="IPR032675">
    <property type="entry name" value="LRR_dom_sf"/>
</dbReference>
<dbReference type="PANTHER" id="PTHR48061:SF2">
    <property type="entry name" value="RECEPTOR LIKE PROTEIN 30-LIKE"/>
    <property type="match status" value="1"/>
</dbReference>
<keyword evidence="6" id="KW-0675">Receptor</keyword>
<name>A0A078FG24_BRANA</name>
<evidence type="ECO:0000256" key="5">
    <source>
        <dbReference type="ARBA" id="ARBA00023136"/>
    </source>
</evidence>
<feature type="chain" id="PRO_5001734787" evidence="8">
    <location>
        <begin position="25"/>
        <end position="135"/>
    </location>
</feature>
<comment type="subcellular location">
    <subcellularLocation>
        <location evidence="1">Membrane</location>
        <topology evidence="1">Single-pass type I membrane protein</topology>
    </subcellularLocation>
</comment>
<keyword evidence="5" id="KW-0472">Membrane</keyword>
<accession>A0A078FG24</accession>
<protein>
    <submittedName>
        <fullName evidence="9">BnaC04g12160D protein</fullName>
    </submittedName>
</protein>
<evidence type="ECO:0000313" key="10">
    <source>
        <dbReference type="Proteomes" id="UP000028999"/>
    </source>
</evidence>
<reference evidence="9 10" key="1">
    <citation type="journal article" date="2014" name="Science">
        <title>Plant genetics. Early allopolyploid evolution in the post-Neolithic Brassica napus oilseed genome.</title>
        <authorList>
            <person name="Chalhoub B."/>
            <person name="Denoeud F."/>
            <person name="Liu S."/>
            <person name="Parkin I.A."/>
            <person name="Tang H."/>
            <person name="Wang X."/>
            <person name="Chiquet J."/>
            <person name="Belcram H."/>
            <person name="Tong C."/>
            <person name="Samans B."/>
            <person name="Correa M."/>
            <person name="Da Silva C."/>
            <person name="Just J."/>
            <person name="Falentin C."/>
            <person name="Koh C.S."/>
            <person name="Le Clainche I."/>
            <person name="Bernard M."/>
            <person name="Bento P."/>
            <person name="Noel B."/>
            <person name="Labadie K."/>
            <person name="Alberti A."/>
            <person name="Charles M."/>
            <person name="Arnaud D."/>
            <person name="Guo H."/>
            <person name="Daviaud C."/>
            <person name="Alamery S."/>
            <person name="Jabbari K."/>
            <person name="Zhao M."/>
            <person name="Edger P.P."/>
            <person name="Chelaifa H."/>
            <person name="Tack D."/>
            <person name="Lassalle G."/>
            <person name="Mestiri I."/>
            <person name="Schnel N."/>
            <person name="Le Paslier M.C."/>
            <person name="Fan G."/>
            <person name="Renault V."/>
            <person name="Bayer P.E."/>
            <person name="Golicz A.A."/>
            <person name="Manoli S."/>
            <person name="Lee T.H."/>
            <person name="Thi V.H."/>
            <person name="Chalabi S."/>
            <person name="Hu Q."/>
            <person name="Fan C."/>
            <person name="Tollenaere R."/>
            <person name="Lu Y."/>
            <person name="Battail C."/>
            <person name="Shen J."/>
            <person name="Sidebottom C.H."/>
            <person name="Wang X."/>
            <person name="Canaguier A."/>
            <person name="Chauveau A."/>
            <person name="Berard A."/>
            <person name="Deniot G."/>
            <person name="Guan M."/>
            <person name="Liu Z."/>
            <person name="Sun F."/>
            <person name="Lim Y.P."/>
            <person name="Lyons E."/>
            <person name="Town C.D."/>
            <person name="Bancroft I."/>
            <person name="Wang X."/>
            <person name="Meng J."/>
            <person name="Ma J."/>
            <person name="Pires J.C."/>
            <person name="King G.J."/>
            <person name="Brunel D."/>
            <person name="Delourme R."/>
            <person name="Renard M."/>
            <person name="Aury J.M."/>
            <person name="Adams K.L."/>
            <person name="Batley J."/>
            <person name="Snowdon R.J."/>
            <person name="Tost J."/>
            <person name="Edwards D."/>
            <person name="Zhou Y."/>
            <person name="Hua W."/>
            <person name="Sharpe A.G."/>
            <person name="Paterson A.H."/>
            <person name="Guan C."/>
            <person name="Wincker P."/>
        </authorList>
    </citation>
    <scope>NUCLEOTIDE SEQUENCE [LARGE SCALE GENOMIC DNA]</scope>
    <source>
        <strain evidence="10">cv. Darmor-bzh</strain>
    </source>
</reference>
<dbReference type="PaxDb" id="3708-A0A078FG24"/>
<dbReference type="InterPro" id="IPR046956">
    <property type="entry name" value="RLP23-like"/>
</dbReference>
<evidence type="ECO:0000256" key="1">
    <source>
        <dbReference type="ARBA" id="ARBA00004479"/>
    </source>
</evidence>
<evidence type="ECO:0000256" key="2">
    <source>
        <dbReference type="ARBA" id="ARBA00022692"/>
    </source>
</evidence>
<keyword evidence="4" id="KW-1133">Transmembrane helix</keyword>
<proteinExistence type="predicted"/>
<dbReference type="SUPFAM" id="SSF52058">
    <property type="entry name" value="L domain-like"/>
    <property type="match status" value="1"/>
</dbReference>
<feature type="signal peptide" evidence="8">
    <location>
        <begin position="1"/>
        <end position="24"/>
    </location>
</feature>
<keyword evidence="7" id="KW-0325">Glycoprotein</keyword>
<dbReference type="OMA" id="TRHCNPS"/>
<evidence type="ECO:0000256" key="4">
    <source>
        <dbReference type="ARBA" id="ARBA00022989"/>
    </source>
</evidence>
<dbReference type="Gramene" id="CDY12186">
    <property type="protein sequence ID" value="CDY12186"/>
    <property type="gene ID" value="GSBRNA2T00061199001"/>
</dbReference>
<evidence type="ECO:0000256" key="7">
    <source>
        <dbReference type="ARBA" id="ARBA00023180"/>
    </source>
</evidence>
<sequence>MSESRMRLHFFSLVLLCSHPSFVATDFYFKSRTVGLVACRPQQIQALTDFKNEFDTRHCNPSDPFNGVWCDNSTGAMTKLRLRDCLSGTLNPNSSLFTLNHLRHLELSENNFVSSSLPSEFGNLNRLEVLSLSHL</sequence>
<evidence type="ECO:0000256" key="8">
    <source>
        <dbReference type="SAM" id="SignalP"/>
    </source>
</evidence>
<evidence type="ECO:0000256" key="6">
    <source>
        <dbReference type="ARBA" id="ARBA00023170"/>
    </source>
</evidence>
<dbReference type="Gene3D" id="3.80.10.10">
    <property type="entry name" value="Ribonuclease Inhibitor"/>
    <property type="match status" value="1"/>
</dbReference>
<gene>
    <name evidence="9" type="primary">BnaC04g12160D</name>
    <name evidence="9" type="ORF">GSBRNA2T00061199001</name>
</gene>
<dbReference type="Proteomes" id="UP000028999">
    <property type="component" value="Unassembled WGS sequence"/>
</dbReference>
<dbReference type="PANTHER" id="PTHR48061">
    <property type="entry name" value="LEUCINE-RICH REPEAT RECEPTOR PROTEIN KINASE EMS1-LIKE-RELATED"/>
    <property type="match status" value="1"/>
</dbReference>
<dbReference type="GO" id="GO:0016020">
    <property type="term" value="C:membrane"/>
    <property type="evidence" value="ECO:0007669"/>
    <property type="project" value="UniProtKB-SubCell"/>
</dbReference>
<dbReference type="EMBL" id="LK032018">
    <property type="protein sequence ID" value="CDY12186.1"/>
    <property type="molecule type" value="Genomic_DNA"/>
</dbReference>